<dbReference type="OrthoDB" id="2011702at2759"/>
<protein>
    <recommendedName>
        <fullName evidence="4">Virilizer N-terminal domain-containing protein</fullName>
    </recommendedName>
</protein>
<keyword evidence="3" id="KW-1185">Reference proteome</keyword>
<name>A0A9Q5HT04_SANBA</name>
<feature type="compositionally biased region" description="Polar residues" evidence="1">
    <location>
        <begin position="1139"/>
        <end position="1150"/>
    </location>
</feature>
<evidence type="ECO:0000313" key="3">
    <source>
        <dbReference type="Proteomes" id="UP000757232"/>
    </source>
</evidence>
<dbReference type="AlphaFoldDB" id="A0A9Q5HT04"/>
<gene>
    <name evidence="2" type="ORF">A7U60_g7696</name>
</gene>
<feature type="compositionally biased region" description="Pro residues" evidence="1">
    <location>
        <begin position="1176"/>
        <end position="1195"/>
    </location>
</feature>
<sequence>MVLLQWVVLEPQGPGSIAAVRFSSPVRVRSLRIFPTGAHPFKLKEDIVAVTEPGSLYLDVYFNALPIVTDGKNKPKPSNVLVPTSIAYQGGQVEFTIDPVNSEFATRLMIVRGKFEKLSLAIYGDIVSESLDSLQTYKPRQLPQVLYSSLPPSLDPANSMNPTALAQSLLTLIPEAGRPTLALIVRLMFCLKPSNEDWEEKDFPYLYSILDQGLNDLSLEKAVDMTSRPVDDMVDEGVLKNFARELGDTVEEYNEDQAYSLAKLLSQSASQHPSLARCILGRIDLVRMYIEPNLDRPTLLYLLDASANPDVSRQLNNEQTLGAIVHIRDNPSQGDGARRAASRLYNRIKGWEILEDSLLNTQSSFASASLLVKEITAEENSFGIWLESMMMNNEIVERLSETPLTHSFSHPPVMWRGTQVTSHDEFIAFLRAAVGVAAVVAVYAWADSVPVEKCRERTLAILRLWQNVTGYREIVNHFLLMRQTAYRLECMLPLEDDLPSQAGIDAEHILKALATQPSSMLRPDFVKVMQNLQAPLNYITDNEVMDLKRASALAKDGLSGAVRFLARPPDELDPVQMRIDLRIAVAIIFDVLQRQIDGEKELLETVWDEGFCGLPIYLIRHLTTLSEDLQTHFGLGVPAWKAQSEMSARFQACYDVLELLARFLPSYPPPCRDIITLTKSTANIFVCTDSADVIYAQESAVCITSHFVRQKCTDVLAGLVVPEMLDAEACAVAKAVLKTLLMHASHFDGHDASHHMTQLFWLFDHVLPFTQSINREPDSEQGRMKWIRQVLPAVLSELRSFYSLQELDNKLHLIRRFKAIDEGCIGIAEWLLFEEQQVLQKAAEFARGGSTDPLEHHVALWKVSNSAGALAALAQGTADASRWAVDTLLQDENSKLLQSTLTELLETEVFFESVGILTVELSSHVMKTGIRFQIAIMSMLFRAVRCGQFTIFAALLKLLDESDVPLFDENATQEFGEALEQIATSLRDGESLPNDLSQSVFHVLEKITPLDRSSGIFVLRGLTNDSFNELMQWLAQDLPIVQKTKLDAMKLRWTIAGNPRSRPQFIPADYALDISLDNWESLLVPSIPAPSTPKRRSPAHSAEMLGMITVSPPNALLRSPEVRGLTKTYSNNDFRELRQQSAARQNTSRLPSRHVDDFEQGSASIVPLNLNMSSSSPPPLAFPGPPPHRPLPIDPSLPMNPMYYQQ</sequence>
<reference evidence="2" key="1">
    <citation type="submission" date="2016-06" db="EMBL/GenBank/DDBJ databases">
        <title>Draft Genome sequence of the fungus Inonotus baumii.</title>
        <authorList>
            <person name="Zhu H."/>
            <person name="Lin W."/>
        </authorList>
    </citation>
    <scope>NUCLEOTIDE SEQUENCE</scope>
    <source>
        <strain evidence="2">821</strain>
    </source>
</reference>
<evidence type="ECO:0000313" key="2">
    <source>
        <dbReference type="EMBL" id="OCB85386.1"/>
    </source>
</evidence>
<feature type="region of interest" description="Disordered" evidence="1">
    <location>
        <begin position="1128"/>
        <end position="1206"/>
    </location>
</feature>
<dbReference type="Proteomes" id="UP000757232">
    <property type="component" value="Unassembled WGS sequence"/>
</dbReference>
<evidence type="ECO:0008006" key="4">
    <source>
        <dbReference type="Google" id="ProtNLM"/>
    </source>
</evidence>
<accession>A0A9Q5HT04</accession>
<evidence type="ECO:0000256" key="1">
    <source>
        <dbReference type="SAM" id="MobiDB-lite"/>
    </source>
</evidence>
<dbReference type="EMBL" id="LNZH02000210">
    <property type="protein sequence ID" value="OCB85386.1"/>
    <property type="molecule type" value="Genomic_DNA"/>
</dbReference>
<organism evidence="2 3">
    <name type="scientific">Sanghuangporus baumii</name>
    <name type="common">Phellinus baumii</name>
    <dbReference type="NCBI Taxonomy" id="108892"/>
    <lineage>
        <taxon>Eukaryota</taxon>
        <taxon>Fungi</taxon>
        <taxon>Dikarya</taxon>
        <taxon>Basidiomycota</taxon>
        <taxon>Agaricomycotina</taxon>
        <taxon>Agaricomycetes</taxon>
        <taxon>Hymenochaetales</taxon>
        <taxon>Hymenochaetaceae</taxon>
        <taxon>Sanghuangporus</taxon>
    </lineage>
</organism>
<comment type="caution">
    <text evidence="2">The sequence shown here is derived from an EMBL/GenBank/DDBJ whole genome shotgun (WGS) entry which is preliminary data.</text>
</comment>
<proteinExistence type="predicted"/>